<dbReference type="PROSITE" id="PS50114">
    <property type="entry name" value="GATA_ZN_FINGER_2"/>
    <property type="match status" value="1"/>
</dbReference>
<dbReference type="GO" id="GO:0006355">
    <property type="term" value="P:regulation of DNA-templated transcription"/>
    <property type="evidence" value="ECO:0007669"/>
    <property type="project" value="InterPro"/>
</dbReference>
<evidence type="ECO:0000313" key="6">
    <source>
        <dbReference type="Proteomes" id="UP000031668"/>
    </source>
</evidence>
<keyword evidence="2" id="KW-0479">Metal-binding</keyword>
<evidence type="ECO:0000256" key="3">
    <source>
        <dbReference type="SAM" id="MobiDB-lite"/>
    </source>
</evidence>
<keyword evidence="2" id="KW-0862">Zinc</keyword>
<dbReference type="InterPro" id="IPR013088">
    <property type="entry name" value="Znf_NHR/GATA"/>
</dbReference>
<feature type="region of interest" description="Disordered" evidence="3">
    <location>
        <begin position="107"/>
        <end position="130"/>
    </location>
</feature>
<comment type="caution">
    <text evidence="5">The sequence shown here is derived from an EMBL/GenBank/DDBJ whole genome shotgun (WGS) entry which is preliminary data.</text>
</comment>
<name>A0A0C2JBN1_THEKT</name>
<dbReference type="EMBL" id="JWZT01003510">
    <property type="protein sequence ID" value="KII66593.1"/>
    <property type="molecule type" value="Genomic_DNA"/>
</dbReference>
<dbReference type="SMART" id="SM00401">
    <property type="entry name" value="ZnF_GATA"/>
    <property type="match status" value="1"/>
</dbReference>
<evidence type="ECO:0000256" key="1">
    <source>
        <dbReference type="ARBA" id="ARBA00023242"/>
    </source>
</evidence>
<organism evidence="5 6">
    <name type="scientific">Thelohanellus kitauei</name>
    <name type="common">Myxosporean</name>
    <dbReference type="NCBI Taxonomy" id="669202"/>
    <lineage>
        <taxon>Eukaryota</taxon>
        <taxon>Metazoa</taxon>
        <taxon>Cnidaria</taxon>
        <taxon>Myxozoa</taxon>
        <taxon>Myxosporea</taxon>
        <taxon>Bivalvulida</taxon>
        <taxon>Platysporina</taxon>
        <taxon>Myxobolidae</taxon>
        <taxon>Thelohanellus</taxon>
    </lineage>
</organism>
<keyword evidence="2" id="KW-0863">Zinc-finger</keyword>
<dbReference type="GO" id="GO:0008270">
    <property type="term" value="F:zinc ion binding"/>
    <property type="evidence" value="ECO:0007669"/>
    <property type="project" value="UniProtKB-KW"/>
</dbReference>
<evidence type="ECO:0000259" key="4">
    <source>
        <dbReference type="PROSITE" id="PS50114"/>
    </source>
</evidence>
<dbReference type="GO" id="GO:0043565">
    <property type="term" value="F:sequence-specific DNA binding"/>
    <property type="evidence" value="ECO:0007669"/>
    <property type="project" value="InterPro"/>
</dbReference>
<accession>A0A0C2JBN1</accession>
<dbReference type="Gene3D" id="3.30.50.10">
    <property type="entry name" value="Erythroid Transcription Factor GATA-1, subunit A"/>
    <property type="match status" value="1"/>
</dbReference>
<protein>
    <recommendedName>
        <fullName evidence="4">GATA-type domain-containing protein</fullName>
    </recommendedName>
</protein>
<dbReference type="SUPFAM" id="SSF57716">
    <property type="entry name" value="Glucocorticoid receptor-like (DNA-binding domain)"/>
    <property type="match status" value="1"/>
</dbReference>
<feature type="domain" description="GATA-type" evidence="4">
    <location>
        <begin position="193"/>
        <end position="238"/>
    </location>
</feature>
<proteinExistence type="predicted"/>
<dbReference type="AlphaFoldDB" id="A0A0C2JBN1"/>
<evidence type="ECO:0000256" key="2">
    <source>
        <dbReference type="PROSITE-ProRule" id="PRU00094"/>
    </source>
</evidence>
<evidence type="ECO:0000313" key="5">
    <source>
        <dbReference type="EMBL" id="KII66593.1"/>
    </source>
</evidence>
<dbReference type="Proteomes" id="UP000031668">
    <property type="component" value="Unassembled WGS sequence"/>
</dbReference>
<dbReference type="InterPro" id="IPR000679">
    <property type="entry name" value="Znf_GATA"/>
</dbReference>
<sequence>MSIPDSSSNEQMNCQTDDQAYQAEYSFNSSQVQLYTLQTRQAQDNSGQTCSLYCPVTIMMPVPLVSIRPVNTVPNPTSSNYGTIGSANTCSDRSVIMPHCGNMSKYLQSPANTNSHSGDTEQDLSGSLNHSQQINVTSTAENNDVALCSGNYWTRRMCQREFDHSGSVTFMCPSCDKGMDKKVLIGIVKNLSHKTRRRCTNCLKSQYSAWRRSNNDGYFCSTCGVYIKKHKRTRSASL</sequence>
<keyword evidence="6" id="KW-1185">Reference proteome</keyword>
<keyword evidence="1" id="KW-0539">Nucleus</keyword>
<reference evidence="5 6" key="1">
    <citation type="journal article" date="2014" name="Genome Biol. Evol.">
        <title>The genome of the myxosporean Thelohanellus kitauei shows adaptations to nutrient acquisition within its fish host.</title>
        <authorList>
            <person name="Yang Y."/>
            <person name="Xiong J."/>
            <person name="Zhou Z."/>
            <person name="Huo F."/>
            <person name="Miao W."/>
            <person name="Ran C."/>
            <person name="Liu Y."/>
            <person name="Zhang J."/>
            <person name="Feng J."/>
            <person name="Wang M."/>
            <person name="Wang M."/>
            <person name="Wang L."/>
            <person name="Yao B."/>
        </authorList>
    </citation>
    <scope>NUCLEOTIDE SEQUENCE [LARGE SCALE GENOMIC DNA]</scope>
    <source>
        <strain evidence="5">Wuqing</strain>
    </source>
</reference>
<gene>
    <name evidence="5" type="ORF">RF11_03435</name>
</gene>